<evidence type="ECO:0000313" key="3">
    <source>
        <dbReference type="Proteomes" id="UP000320160"/>
    </source>
</evidence>
<dbReference type="Pfam" id="PF12728">
    <property type="entry name" value="HTH_17"/>
    <property type="match status" value="1"/>
</dbReference>
<dbReference type="InterPro" id="IPR041657">
    <property type="entry name" value="HTH_17"/>
</dbReference>
<name>A0A553WGZ6_9SPHN</name>
<proteinExistence type="predicted"/>
<dbReference type="Proteomes" id="UP000320160">
    <property type="component" value="Unassembled WGS sequence"/>
</dbReference>
<dbReference type="InterPro" id="IPR009061">
    <property type="entry name" value="DNA-bd_dom_put_sf"/>
</dbReference>
<protein>
    <submittedName>
        <fullName evidence="2">Helix-turn-helix domain-containing protein</fullName>
    </submittedName>
</protein>
<feature type="domain" description="Helix-turn-helix" evidence="1">
    <location>
        <begin position="6"/>
        <end position="55"/>
    </location>
</feature>
<keyword evidence="3" id="KW-1185">Reference proteome</keyword>
<dbReference type="AlphaFoldDB" id="A0A553WGZ6"/>
<evidence type="ECO:0000259" key="1">
    <source>
        <dbReference type="Pfam" id="PF12728"/>
    </source>
</evidence>
<dbReference type="SUPFAM" id="SSF46955">
    <property type="entry name" value="Putative DNA-binding domain"/>
    <property type="match status" value="1"/>
</dbReference>
<gene>
    <name evidence="2" type="ORF">FOM92_00540</name>
</gene>
<dbReference type="OrthoDB" id="9806994at2"/>
<accession>A0A553WGZ6</accession>
<dbReference type="RefSeq" id="WP_143774842.1">
    <property type="nucleotide sequence ID" value="NZ_VKKU01000001.1"/>
</dbReference>
<dbReference type="EMBL" id="VKKU01000001">
    <property type="protein sequence ID" value="TSB03969.1"/>
    <property type="molecule type" value="Genomic_DNA"/>
</dbReference>
<organism evidence="2 3">
    <name type="scientific">Sphingorhabdus contaminans</name>
    <dbReference type="NCBI Taxonomy" id="1343899"/>
    <lineage>
        <taxon>Bacteria</taxon>
        <taxon>Pseudomonadati</taxon>
        <taxon>Pseudomonadota</taxon>
        <taxon>Alphaproteobacteria</taxon>
        <taxon>Sphingomonadales</taxon>
        <taxon>Sphingomonadaceae</taxon>
        <taxon>Sphingorhabdus</taxon>
    </lineage>
</organism>
<sequence length="65" mass="7316">MSITVMDTREAAAFVRLGKNTLERFRLTGEGPAFLKLGGSVRYRQTDLEAWLESRLTHSTSERSA</sequence>
<comment type="caution">
    <text evidence="2">The sequence shown here is derived from an EMBL/GenBank/DDBJ whole genome shotgun (WGS) entry which is preliminary data.</text>
</comment>
<reference evidence="2 3" key="1">
    <citation type="submission" date="2019-07" db="EMBL/GenBank/DDBJ databases">
        <authorList>
            <person name="Park M."/>
        </authorList>
    </citation>
    <scope>NUCLEOTIDE SEQUENCE [LARGE SCALE GENOMIC DNA]</scope>
    <source>
        <strain evidence="2 3">KCTC32445</strain>
    </source>
</reference>
<evidence type="ECO:0000313" key="2">
    <source>
        <dbReference type="EMBL" id="TSB03969.1"/>
    </source>
</evidence>